<dbReference type="EMBL" id="CP104013">
    <property type="protein sequence ID" value="UYP45474.1"/>
    <property type="molecule type" value="Genomic_DNA"/>
</dbReference>
<dbReference type="InterPro" id="IPR036390">
    <property type="entry name" value="WH_DNA-bd_sf"/>
</dbReference>
<dbReference type="PANTHER" id="PTHR38465:SF1">
    <property type="entry name" value="HTH-TYPE TRANSCRIPTIONAL REGULATOR MJ1563-RELATED"/>
    <property type="match status" value="1"/>
</dbReference>
<keyword evidence="5" id="KW-1185">Reference proteome</keyword>
<evidence type="ECO:0000313" key="4">
    <source>
        <dbReference type="EMBL" id="UYP45474.1"/>
    </source>
</evidence>
<organism evidence="4 5">
    <name type="scientific">Candidatus Lokiarchaeum ossiferum</name>
    <dbReference type="NCBI Taxonomy" id="2951803"/>
    <lineage>
        <taxon>Archaea</taxon>
        <taxon>Promethearchaeati</taxon>
        <taxon>Promethearchaeota</taxon>
        <taxon>Promethearchaeia</taxon>
        <taxon>Promethearchaeales</taxon>
        <taxon>Promethearchaeaceae</taxon>
        <taxon>Candidatus Lokiarchaeum</taxon>
    </lineage>
</organism>
<evidence type="ECO:0000313" key="5">
    <source>
        <dbReference type="Proteomes" id="UP001208689"/>
    </source>
</evidence>
<evidence type="ECO:0008006" key="6">
    <source>
        <dbReference type="Google" id="ProtNLM"/>
    </source>
</evidence>
<dbReference type="InterPro" id="IPR052362">
    <property type="entry name" value="HTH-GbsR_regulator"/>
</dbReference>
<dbReference type="SUPFAM" id="SSF46785">
    <property type="entry name" value="Winged helix' DNA-binding domain"/>
    <property type="match status" value="1"/>
</dbReference>
<evidence type="ECO:0000256" key="1">
    <source>
        <dbReference type="ARBA" id="ARBA00023015"/>
    </source>
</evidence>
<proteinExistence type="predicted"/>
<keyword evidence="2" id="KW-0238">DNA-binding</keyword>
<dbReference type="InterPro" id="IPR036388">
    <property type="entry name" value="WH-like_DNA-bd_sf"/>
</dbReference>
<reference evidence="4" key="1">
    <citation type="submission" date="2022-09" db="EMBL/GenBank/DDBJ databases">
        <title>Actin cytoskeleton and complex cell architecture in an #Asgard archaeon.</title>
        <authorList>
            <person name="Ponce Toledo R.I."/>
            <person name="Schleper C."/>
            <person name="Rodrigues Oliveira T."/>
            <person name="Wollweber F."/>
            <person name="Xu J."/>
            <person name="Rittmann S."/>
            <person name="Klingl A."/>
            <person name="Pilhofer M."/>
        </authorList>
    </citation>
    <scope>NUCLEOTIDE SEQUENCE</scope>
    <source>
        <strain evidence="4">B-35</strain>
    </source>
</reference>
<evidence type="ECO:0000256" key="3">
    <source>
        <dbReference type="ARBA" id="ARBA00023163"/>
    </source>
</evidence>
<evidence type="ECO:0000256" key="2">
    <source>
        <dbReference type="ARBA" id="ARBA00023125"/>
    </source>
</evidence>
<protein>
    <recommendedName>
        <fullName evidence="6">Transcription regulator TrmB N-terminal domain-containing protein</fullName>
    </recommendedName>
</protein>
<name>A0ABY6HPN2_9ARCH</name>
<keyword evidence="1" id="KW-0805">Transcription regulation</keyword>
<dbReference type="Proteomes" id="UP001208689">
    <property type="component" value="Chromosome"/>
</dbReference>
<accession>A0ABY6HPN2</accession>
<keyword evidence="3" id="KW-0804">Transcription</keyword>
<dbReference type="PANTHER" id="PTHR38465">
    <property type="entry name" value="HTH-TYPE TRANSCRIPTIONAL REGULATOR MJ1563-RELATED"/>
    <property type="match status" value="1"/>
</dbReference>
<gene>
    <name evidence="4" type="ORF">NEF87_001759</name>
</gene>
<dbReference type="Gene3D" id="1.10.10.10">
    <property type="entry name" value="Winged helix-like DNA-binding domain superfamily/Winged helix DNA-binding domain"/>
    <property type="match status" value="1"/>
</dbReference>
<sequence>MTKTDQISKSNSHENDVSTLLFSSQQQIVEFIQDISNYRSQNSKESQIKAYLIFNPVLTQDQFKKLTKISCGTISETLKELTKKKEINVELNKSTKKYEYSLNSSYSKTSLAFAQGEDSLTKEIIFFQKKRSEILQKFEPSTSGCSFLIDRLDQLIHTYEFLLNFSAWTNECLKYSDKRFPPLITKEIILVQSKFDKQIDLDPSLLQVESNLINHLTNHQILRHHSEITAEILAYFYLRGKITQQKIKELTSFSNGRISQTFKELENFHYIRKIIPRKRPYHYVMPSILEANIHLLCESTEKLLSWQERLAEIQRNLENRAEIFLNNPTFNKMSHFLNGIFQFIPIYKKAHKELSEKINTLHEKKGLLM</sequence>